<dbReference type="Proteomes" id="UP000317093">
    <property type="component" value="Chromosome"/>
</dbReference>
<dbReference type="RefSeq" id="WP_145262486.1">
    <property type="nucleotide sequence ID" value="NZ_CP036279.1"/>
</dbReference>
<dbReference type="AlphaFoldDB" id="A0A518BBS2"/>
<name>A0A518BBS2_9BACT</name>
<evidence type="ECO:0000256" key="1">
    <source>
        <dbReference type="ARBA" id="ARBA00022603"/>
    </source>
</evidence>
<reference evidence="4 5" key="1">
    <citation type="submission" date="2019-02" db="EMBL/GenBank/DDBJ databases">
        <title>Deep-cultivation of Planctomycetes and their phenomic and genomic characterization uncovers novel biology.</title>
        <authorList>
            <person name="Wiegand S."/>
            <person name="Jogler M."/>
            <person name="Boedeker C."/>
            <person name="Pinto D."/>
            <person name="Vollmers J."/>
            <person name="Rivas-Marin E."/>
            <person name="Kohn T."/>
            <person name="Peeters S.H."/>
            <person name="Heuer A."/>
            <person name="Rast P."/>
            <person name="Oberbeckmann S."/>
            <person name="Bunk B."/>
            <person name="Jeske O."/>
            <person name="Meyerdierks A."/>
            <person name="Storesund J.E."/>
            <person name="Kallscheuer N."/>
            <person name="Luecker S."/>
            <person name="Lage O.M."/>
            <person name="Pohl T."/>
            <person name="Merkel B.J."/>
            <person name="Hornburger P."/>
            <person name="Mueller R.-W."/>
            <person name="Bruemmer F."/>
            <person name="Labrenz M."/>
            <person name="Spormann A.M."/>
            <person name="Op den Camp H."/>
            <person name="Overmann J."/>
            <person name="Amann R."/>
            <person name="Jetten M.S.M."/>
            <person name="Mascher T."/>
            <person name="Medema M.H."/>
            <person name="Devos D.P."/>
            <person name="Kaster A.-K."/>
            <person name="Ovreas L."/>
            <person name="Rohde M."/>
            <person name="Galperin M.Y."/>
            <person name="Jogler C."/>
        </authorList>
    </citation>
    <scope>NUCLEOTIDE SEQUENCE [LARGE SCALE GENOMIC DNA]</scope>
    <source>
        <strain evidence="4 5">Pan216</strain>
    </source>
</reference>
<evidence type="ECO:0000259" key="3">
    <source>
        <dbReference type="Pfam" id="PF00588"/>
    </source>
</evidence>
<dbReference type="InterPro" id="IPR029028">
    <property type="entry name" value="Alpha/beta_knot_MTases"/>
</dbReference>
<keyword evidence="2 4" id="KW-0808">Transferase</keyword>
<accession>A0A518BBS2</accession>
<dbReference type="OrthoDB" id="9794400at2"/>
<dbReference type="EMBL" id="CP036279">
    <property type="protein sequence ID" value="QDU64343.1"/>
    <property type="molecule type" value="Genomic_DNA"/>
</dbReference>
<organism evidence="4 5">
    <name type="scientific">Kolteria novifilia</name>
    <dbReference type="NCBI Taxonomy" id="2527975"/>
    <lineage>
        <taxon>Bacteria</taxon>
        <taxon>Pseudomonadati</taxon>
        <taxon>Planctomycetota</taxon>
        <taxon>Planctomycetia</taxon>
        <taxon>Kolteriales</taxon>
        <taxon>Kolteriaceae</taxon>
        <taxon>Kolteria</taxon>
    </lineage>
</organism>
<dbReference type="SUPFAM" id="SSF55315">
    <property type="entry name" value="L30e-like"/>
    <property type="match status" value="1"/>
</dbReference>
<evidence type="ECO:0000313" key="4">
    <source>
        <dbReference type="EMBL" id="QDU64343.1"/>
    </source>
</evidence>
<dbReference type="InterPro" id="IPR051259">
    <property type="entry name" value="rRNA_Methyltransferase"/>
</dbReference>
<dbReference type="EC" id="2.1.1.230" evidence="4"/>
<dbReference type="InterPro" id="IPR029026">
    <property type="entry name" value="tRNA_m1G_MTases_N"/>
</dbReference>
<evidence type="ECO:0000313" key="5">
    <source>
        <dbReference type="Proteomes" id="UP000317093"/>
    </source>
</evidence>
<dbReference type="Pfam" id="PF00588">
    <property type="entry name" value="SpoU_methylase"/>
    <property type="match status" value="1"/>
</dbReference>
<dbReference type="CDD" id="cd18095">
    <property type="entry name" value="SpoU-like_rRNA-MTase"/>
    <property type="match status" value="1"/>
</dbReference>
<sequence length="268" mass="28737">MTNEDSSQLIPIASADDPRVGHFADLKGAARLRDQGLFIAEGSRLVDQLLSSSFEPHSLLVEERIARDYQGMVPPGTILYVATKDLIESLVGFRFHRGVLACAHRQASPPLSAVVAEPGRQTLVVCLGVQDPVNLGTIIRTSLALGADAILLGEGAPDPFSRRVLRASMGAVLKLPVATMERVEAGLEEVRRGDFELVATVVGPEAVPLDRFARPARMALLLGSEGTGLGEEWIAMADHRVTIPIAERCESLNVAIAAGIFLHHCRAK</sequence>
<dbReference type="Gene3D" id="3.40.1280.10">
    <property type="match status" value="1"/>
</dbReference>
<dbReference type="Gene3D" id="3.30.1330.30">
    <property type="match status" value="1"/>
</dbReference>
<proteinExistence type="predicted"/>
<dbReference type="PANTHER" id="PTHR43191:SF12">
    <property type="entry name" value="RRNA METHYLASE"/>
    <property type="match status" value="1"/>
</dbReference>
<dbReference type="GO" id="GO:0003723">
    <property type="term" value="F:RNA binding"/>
    <property type="evidence" value="ECO:0007669"/>
    <property type="project" value="InterPro"/>
</dbReference>
<protein>
    <submittedName>
        <fullName evidence="4">23S rRNA (Adenosine(1067)-2'-O)-methyltransferase</fullName>
        <ecNumber evidence="4">2.1.1.230</ecNumber>
    </submittedName>
</protein>
<feature type="domain" description="tRNA/rRNA methyltransferase SpoU type" evidence="3">
    <location>
        <begin position="123"/>
        <end position="263"/>
    </location>
</feature>
<dbReference type="InterPro" id="IPR029064">
    <property type="entry name" value="Ribosomal_eL30-like_sf"/>
</dbReference>
<dbReference type="KEGG" id="knv:Pan216_52330"/>
<keyword evidence="1 4" id="KW-0489">Methyltransferase</keyword>
<dbReference type="GO" id="GO:0030743">
    <property type="term" value="F:23S rRNA (adenosine(1067)-2'-O)-methyltransferase activity"/>
    <property type="evidence" value="ECO:0007669"/>
    <property type="project" value="UniProtKB-EC"/>
</dbReference>
<dbReference type="InterPro" id="IPR001537">
    <property type="entry name" value="SpoU_MeTrfase"/>
</dbReference>
<keyword evidence="5" id="KW-1185">Reference proteome</keyword>
<gene>
    <name evidence="4" type="primary">tsnR</name>
    <name evidence="4" type="ORF">Pan216_52330</name>
</gene>
<dbReference type="SUPFAM" id="SSF75217">
    <property type="entry name" value="alpha/beta knot"/>
    <property type="match status" value="1"/>
</dbReference>
<dbReference type="PANTHER" id="PTHR43191">
    <property type="entry name" value="RRNA METHYLTRANSFERASE 3"/>
    <property type="match status" value="1"/>
</dbReference>
<evidence type="ECO:0000256" key="2">
    <source>
        <dbReference type="ARBA" id="ARBA00022679"/>
    </source>
</evidence>